<dbReference type="Proteomes" id="UP000231503">
    <property type="component" value="Unassembled WGS sequence"/>
</dbReference>
<sequence>MKATQQGSYEYSMGKRTEKPQYRVTFSFNGSKKHLELSFMEAETLMVTVFGMSCFSRHGFNQRFNRKGVSIEEISEDEAKGKAAEK</sequence>
<protein>
    <submittedName>
        <fullName evidence="1">Uncharacterized protein</fullName>
    </submittedName>
</protein>
<proteinExistence type="predicted"/>
<name>A0A2H0TDZ0_9BACT</name>
<evidence type="ECO:0000313" key="1">
    <source>
        <dbReference type="EMBL" id="PIR69768.1"/>
    </source>
</evidence>
<dbReference type="EMBL" id="PFCO01000003">
    <property type="protein sequence ID" value="PIR69768.1"/>
    <property type="molecule type" value="Genomic_DNA"/>
</dbReference>
<accession>A0A2H0TDZ0</accession>
<comment type="caution">
    <text evidence="1">The sequence shown here is derived from an EMBL/GenBank/DDBJ whole genome shotgun (WGS) entry which is preliminary data.</text>
</comment>
<gene>
    <name evidence="1" type="ORF">COU47_01670</name>
</gene>
<dbReference type="AlphaFoldDB" id="A0A2H0TDZ0"/>
<organism evidence="1 2">
    <name type="scientific">Candidatus Niyogibacteria bacterium CG10_big_fil_rev_8_21_14_0_10_46_36</name>
    <dbReference type="NCBI Taxonomy" id="1974726"/>
    <lineage>
        <taxon>Bacteria</taxon>
        <taxon>Candidatus Niyogiibacteriota</taxon>
    </lineage>
</organism>
<reference evidence="2" key="1">
    <citation type="submission" date="2017-09" db="EMBL/GenBank/DDBJ databases">
        <title>Depth-based differentiation of microbial function through sediment-hosted aquifers and enrichment of novel symbionts in the deep terrestrial subsurface.</title>
        <authorList>
            <person name="Probst A.J."/>
            <person name="Ladd B."/>
            <person name="Jarett J.K."/>
            <person name="Geller-Mcgrath D.E."/>
            <person name="Sieber C.M.K."/>
            <person name="Emerson J.B."/>
            <person name="Anantharaman K."/>
            <person name="Thomas B.C."/>
            <person name="Malmstrom R."/>
            <person name="Stieglmeier M."/>
            <person name="Klingl A."/>
            <person name="Woyke T."/>
            <person name="Ryan C.M."/>
            <person name="Banfield J.F."/>
        </authorList>
    </citation>
    <scope>NUCLEOTIDE SEQUENCE [LARGE SCALE GENOMIC DNA]</scope>
</reference>
<evidence type="ECO:0000313" key="2">
    <source>
        <dbReference type="Proteomes" id="UP000231503"/>
    </source>
</evidence>